<reference evidence="3 4" key="1">
    <citation type="submission" date="2018-07" db="EMBL/GenBank/DDBJ databases">
        <title>Corallincola holothuriorum sp. nov., a new facultative anaerobe isolated from sea cucumber Apostichopus japonicus.</title>
        <authorList>
            <person name="Xia H."/>
        </authorList>
    </citation>
    <scope>NUCLEOTIDE SEQUENCE [LARGE SCALE GENOMIC DNA]</scope>
    <source>
        <strain evidence="3 4">C4</strain>
    </source>
</reference>
<feature type="domain" description="NGO1945-like C-terminal" evidence="2">
    <location>
        <begin position="146"/>
        <end position="239"/>
    </location>
</feature>
<dbReference type="EMBL" id="QPID01000006">
    <property type="protein sequence ID" value="RCU49417.1"/>
    <property type="molecule type" value="Genomic_DNA"/>
</dbReference>
<keyword evidence="4" id="KW-1185">Reference proteome</keyword>
<evidence type="ECO:0000259" key="2">
    <source>
        <dbReference type="Pfam" id="PF22106"/>
    </source>
</evidence>
<dbReference type="Pfam" id="PF22106">
    <property type="entry name" value="NGO1945_C"/>
    <property type="match status" value="1"/>
</dbReference>
<evidence type="ECO:0000313" key="4">
    <source>
        <dbReference type="Proteomes" id="UP000252558"/>
    </source>
</evidence>
<comment type="caution">
    <text evidence="3">The sequence shown here is derived from an EMBL/GenBank/DDBJ whole genome shotgun (WGS) entry which is preliminary data.</text>
</comment>
<dbReference type="Gene3D" id="1.10.150.690">
    <property type="entry name" value="DUF2063"/>
    <property type="match status" value="1"/>
</dbReference>
<feature type="domain" description="Putative DNA-binding" evidence="1">
    <location>
        <begin position="7"/>
        <end position="92"/>
    </location>
</feature>
<dbReference type="Proteomes" id="UP000252558">
    <property type="component" value="Unassembled WGS sequence"/>
</dbReference>
<dbReference type="Pfam" id="PF09836">
    <property type="entry name" value="DUF2063"/>
    <property type="match status" value="1"/>
</dbReference>
<name>A0A368NFK7_9GAMM</name>
<dbReference type="InterPro" id="IPR054098">
    <property type="entry name" value="NGO1945-like_C"/>
</dbReference>
<protein>
    <submittedName>
        <fullName evidence="3">DUF2063 domain-containing protein</fullName>
    </submittedName>
</protein>
<dbReference type="Gene3D" id="3.90.930.50">
    <property type="match status" value="1"/>
</dbReference>
<dbReference type="RefSeq" id="WP_114338413.1">
    <property type="nucleotide sequence ID" value="NZ_QPID01000006.1"/>
</dbReference>
<proteinExistence type="predicted"/>
<gene>
    <name evidence="3" type="ORF">DU002_10845</name>
</gene>
<dbReference type="AlphaFoldDB" id="A0A368NFK7"/>
<evidence type="ECO:0000259" key="1">
    <source>
        <dbReference type="Pfam" id="PF09836"/>
    </source>
</evidence>
<sequence length="251" mass="28603">MRSFQVIQYELTEHIRQPLDNKPPSGIEERRLKVYRELFFNNVKGFIDSAFPVLHSLYHEDEWLVLVRQFFACHDCRSPIFLDISNEFVTFLADEYQLGDADPTFMRELAHYEWVELAVSAALDTESDGFVATAPETSERLMLANTAMVVSYQYPVHHISVEFQPAAVGEQPTYLAVYRDRQDEVCFLELNAMTAQLLQMLSETPGGTITTLAEQLIAVAPQFNIEQLTGGVAQIVAQLSQRGIIRHFHSD</sequence>
<dbReference type="InterPro" id="IPR018640">
    <property type="entry name" value="DUF2063"/>
</dbReference>
<evidence type="ECO:0000313" key="3">
    <source>
        <dbReference type="EMBL" id="RCU49417.1"/>
    </source>
</evidence>
<dbReference type="OrthoDB" id="4146344at2"/>
<dbReference type="InterPro" id="IPR044922">
    <property type="entry name" value="DUF2063_N_sf"/>
</dbReference>
<accession>A0A368NFK7</accession>
<organism evidence="3 4">
    <name type="scientific">Corallincola holothuriorum</name>
    <dbReference type="NCBI Taxonomy" id="2282215"/>
    <lineage>
        <taxon>Bacteria</taxon>
        <taxon>Pseudomonadati</taxon>
        <taxon>Pseudomonadota</taxon>
        <taxon>Gammaproteobacteria</taxon>
        <taxon>Alteromonadales</taxon>
        <taxon>Psychromonadaceae</taxon>
        <taxon>Corallincola</taxon>
    </lineage>
</organism>